<dbReference type="GO" id="GO:0004733">
    <property type="term" value="F:pyridoxamine phosphate oxidase activity"/>
    <property type="evidence" value="ECO:0007669"/>
    <property type="project" value="UniProtKB-UniRule"/>
</dbReference>
<feature type="binding site" evidence="7 8">
    <location>
        <position position="129"/>
    </location>
    <ligand>
        <name>substrate</name>
    </ligand>
</feature>
<dbReference type="InterPro" id="IPR012349">
    <property type="entry name" value="Split_barrel_FMN-bd"/>
</dbReference>
<dbReference type="InterPro" id="IPR000659">
    <property type="entry name" value="Pyridox_Oxase"/>
</dbReference>
<feature type="binding site" evidence="7">
    <location>
        <begin position="78"/>
        <end position="79"/>
    </location>
    <ligand>
        <name>FMN</name>
        <dbReference type="ChEBI" id="CHEBI:58210"/>
    </ligand>
</feature>
<dbReference type="NCBIfam" id="TIGR00558">
    <property type="entry name" value="pdxH"/>
    <property type="match status" value="1"/>
</dbReference>
<keyword evidence="3 7" id="KW-0285">Flavoprotein</keyword>
<dbReference type="RefSeq" id="WP_072552067.1">
    <property type="nucleotide sequence ID" value="NZ_CP018153.1"/>
</dbReference>
<dbReference type="STRING" id="1913577.LPB144_02860"/>
<sequence length="214" mass="25231">MQKDLTDYRKSYEKGQLLELDIPQNPLELFKNWFKLADESDLVEEANAMSLSTVDEQMLPKTRIVLLKSFSPEGFRFYSNYNSEKGRALDSNPNCCVSFFWPGLEKQIIIQAKVSKLSYEESEKYFHSRPKGSQLGALVSNQSSVIPSREYLEEKLKELEVKYDNRVVPLPDHWGGYLLKPFKYEFWQGRKNRLHDRILYTLTEDQWKFERLAP</sequence>
<keyword evidence="13" id="KW-1185">Reference proteome</keyword>
<dbReference type="GO" id="GO:0008615">
    <property type="term" value="P:pyridoxine biosynthetic process"/>
    <property type="evidence" value="ECO:0007669"/>
    <property type="project" value="UniProtKB-UniRule"/>
</dbReference>
<accession>A0A1L3J2Q7</accession>
<dbReference type="HAMAP" id="MF_01629">
    <property type="entry name" value="PdxH"/>
    <property type="match status" value="1"/>
</dbReference>
<organism evidence="12 13">
    <name type="scientific">Christiangramia salexigens</name>
    <dbReference type="NCBI Taxonomy" id="1913577"/>
    <lineage>
        <taxon>Bacteria</taxon>
        <taxon>Pseudomonadati</taxon>
        <taxon>Bacteroidota</taxon>
        <taxon>Flavobacteriia</taxon>
        <taxon>Flavobacteriales</taxon>
        <taxon>Flavobacteriaceae</taxon>
        <taxon>Christiangramia</taxon>
    </lineage>
</organism>
<feature type="binding site" evidence="7 9">
    <location>
        <begin position="142"/>
        <end position="143"/>
    </location>
    <ligand>
        <name>FMN</name>
        <dbReference type="ChEBI" id="CHEBI:58210"/>
    </ligand>
</feature>
<dbReference type="SUPFAM" id="SSF50475">
    <property type="entry name" value="FMN-binding split barrel"/>
    <property type="match status" value="1"/>
</dbReference>
<evidence type="ECO:0000259" key="11">
    <source>
        <dbReference type="Pfam" id="PF10590"/>
    </source>
</evidence>
<dbReference type="Proteomes" id="UP000182510">
    <property type="component" value="Chromosome"/>
</dbReference>
<evidence type="ECO:0000256" key="6">
    <source>
        <dbReference type="ARBA" id="ARBA00023096"/>
    </source>
</evidence>
<dbReference type="PANTHER" id="PTHR10851">
    <property type="entry name" value="PYRIDOXINE-5-PHOSPHATE OXIDASE"/>
    <property type="match status" value="1"/>
</dbReference>
<evidence type="ECO:0000256" key="9">
    <source>
        <dbReference type="PIRSR" id="PIRSR000190-2"/>
    </source>
</evidence>
<evidence type="ECO:0000313" key="12">
    <source>
        <dbReference type="EMBL" id="APG59412.1"/>
    </source>
</evidence>
<dbReference type="KEGG" id="grl:LPB144_02860"/>
<keyword evidence="4 7" id="KW-0288">FMN</keyword>
<evidence type="ECO:0000259" key="10">
    <source>
        <dbReference type="Pfam" id="PF01243"/>
    </source>
</evidence>
<feature type="binding site" evidence="7 8">
    <location>
        <position position="68"/>
    </location>
    <ligand>
        <name>substrate</name>
    </ligand>
</feature>
<comment type="pathway">
    <text evidence="7">Cofactor metabolism; pyridoxal 5'-phosphate salvage; pyridoxal 5'-phosphate from pyridoxamine 5'-phosphate: step 1/1.</text>
</comment>
<comment type="catalytic activity">
    <reaction evidence="7">
        <text>pyridoxine 5'-phosphate + O2 = pyridoxal 5'-phosphate + H2O2</text>
        <dbReference type="Rhea" id="RHEA:15149"/>
        <dbReference type="ChEBI" id="CHEBI:15379"/>
        <dbReference type="ChEBI" id="CHEBI:16240"/>
        <dbReference type="ChEBI" id="CHEBI:58589"/>
        <dbReference type="ChEBI" id="CHEBI:597326"/>
        <dbReference type="EC" id="1.4.3.5"/>
    </reaction>
</comment>
<comment type="caution">
    <text evidence="7">Lacks conserved residue(s) required for the propagation of feature annotation.</text>
</comment>
<dbReference type="FunFam" id="2.30.110.10:FF:000020">
    <property type="entry name" value="PNPO isoform 11"/>
    <property type="match status" value="1"/>
</dbReference>
<comment type="catalytic activity">
    <reaction evidence="7">
        <text>pyridoxamine 5'-phosphate + O2 + H2O = pyridoxal 5'-phosphate + H2O2 + NH4(+)</text>
        <dbReference type="Rhea" id="RHEA:15817"/>
        <dbReference type="ChEBI" id="CHEBI:15377"/>
        <dbReference type="ChEBI" id="CHEBI:15379"/>
        <dbReference type="ChEBI" id="CHEBI:16240"/>
        <dbReference type="ChEBI" id="CHEBI:28938"/>
        <dbReference type="ChEBI" id="CHEBI:58451"/>
        <dbReference type="ChEBI" id="CHEBI:597326"/>
        <dbReference type="EC" id="1.4.3.5"/>
    </reaction>
</comment>
<feature type="binding site" evidence="7 9">
    <location>
        <position position="187"/>
    </location>
    <ligand>
        <name>FMN</name>
        <dbReference type="ChEBI" id="CHEBI:58210"/>
    </ligand>
</feature>
<dbReference type="EC" id="1.4.3.5" evidence="7"/>
<feature type="binding site" evidence="7 9">
    <location>
        <begin position="63"/>
        <end position="68"/>
    </location>
    <ligand>
        <name>FMN</name>
        <dbReference type="ChEBI" id="CHEBI:58210"/>
    </ligand>
</feature>
<feature type="binding site" evidence="7 8">
    <location>
        <position position="125"/>
    </location>
    <ligand>
        <name>substrate</name>
    </ligand>
</feature>
<evidence type="ECO:0000256" key="3">
    <source>
        <dbReference type="ARBA" id="ARBA00022630"/>
    </source>
</evidence>
<dbReference type="OrthoDB" id="9780392at2"/>
<dbReference type="Gene3D" id="2.30.110.10">
    <property type="entry name" value="Electron Transport, Fmn-binding Protein, Chain A"/>
    <property type="match status" value="1"/>
</dbReference>
<proteinExistence type="inferred from homology"/>
<feature type="domain" description="Pyridoxamine 5'-phosphate oxidase N-terminal" evidence="10">
    <location>
        <begin position="41"/>
        <end position="160"/>
    </location>
</feature>
<dbReference type="InterPro" id="IPR019576">
    <property type="entry name" value="Pyridoxamine_oxidase_dimer_C"/>
</dbReference>
<comment type="cofactor">
    <cofactor evidence="7 9">
        <name>FMN</name>
        <dbReference type="ChEBI" id="CHEBI:58210"/>
    </cofactor>
    <text evidence="7 9">Binds 1 FMN per subunit.</text>
</comment>
<feature type="binding site" evidence="7 9">
    <location>
        <position position="85"/>
    </location>
    <ligand>
        <name>FMN</name>
        <dbReference type="ChEBI" id="CHEBI:58210"/>
    </ligand>
</feature>
<gene>
    <name evidence="7" type="primary">pdxH</name>
    <name evidence="12" type="ORF">LPB144_02860</name>
</gene>
<evidence type="ECO:0000256" key="7">
    <source>
        <dbReference type="HAMAP-Rule" id="MF_01629"/>
    </source>
</evidence>
<dbReference type="PIRSF" id="PIRSF000190">
    <property type="entry name" value="Pyd_amn-ph_oxd"/>
    <property type="match status" value="1"/>
</dbReference>
<dbReference type="EMBL" id="CP018153">
    <property type="protein sequence ID" value="APG59412.1"/>
    <property type="molecule type" value="Genomic_DNA"/>
</dbReference>
<dbReference type="Pfam" id="PF01243">
    <property type="entry name" value="PNPOx_N"/>
    <property type="match status" value="1"/>
</dbReference>
<comment type="subunit">
    <text evidence="2 7">Homodimer.</text>
</comment>
<dbReference type="Pfam" id="PF10590">
    <property type="entry name" value="PNP_phzG_C"/>
    <property type="match status" value="1"/>
</dbReference>
<keyword evidence="5 7" id="KW-0560">Oxidoreductase</keyword>
<dbReference type="InterPro" id="IPR019740">
    <property type="entry name" value="Pyridox_Oxase_CS"/>
</dbReference>
<comment type="function">
    <text evidence="7">Catalyzes the oxidation of either pyridoxine 5'-phosphate (PNP) or pyridoxamine 5'-phosphate (PMP) into pyridoxal 5'-phosphate (PLP).</text>
</comment>
<feature type="binding site" evidence="7 9">
    <location>
        <position position="197"/>
    </location>
    <ligand>
        <name>FMN</name>
        <dbReference type="ChEBI" id="CHEBI:58210"/>
    </ligand>
</feature>
<dbReference type="InterPro" id="IPR011576">
    <property type="entry name" value="Pyridox_Oxase_N"/>
</dbReference>
<evidence type="ECO:0000256" key="4">
    <source>
        <dbReference type="ARBA" id="ARBA00022643"/>
    </source>
</evidence>
<feature type="binding site" evidence="7 8">
    <location>
        <position position="133"/>
    </location>
    <ligand>
        <name>substrate</name>
    </ligand>
</feature>
<dbReference type="AlphaFoldDB" id="A0A1L3J2Q7"/>
<dbReference type="GO" id="GO:0010181">
    <property type="term" value="F:FMN binding"/>
    <property type="evidence" value="ECO:0007669"/>
    <property type="project" value="UniProtKB-UniRule"/>
</dbReference>
<feature type="binding site" evidence="7 8">
    <location>
        <begin position="193"/>
        <end position="195"/>
    </location>
    <ligand>
        <name>substrate</name>
    </ligand>
</feature>
<evidence type="ECO:0000256" key="8">
    <source>
        <dbReference type="PIRSR" id="PIRSR000190-1"/>
    </source>
</evidence>
<dbReference type="PANTHER" id="PTHR10851:SF0">
    <property type="entry name" value="PYRIDOXINE-5'-PHOSPHATE OXIDASE"/>
    <property type="match status" value="1"/>
</dbReference>
<reference evidence="12 13" key="1">
    <citation type="submission" date="2016-11" db="EMBL/GenBank/DDBJ databases">
        <title>Gramella sp. LPB0144 isolated from marine environment.</title>
        <authorList>
            <person name="Kim E."/>
            <person name="Yi H."/>
        </authorList>
    </citation>
    <scope>NUCLEOTIDE SEQUENCE [LARGE SCALE GENOMIC DNA]</scope>
    <source>
        <strain evidence="12 13">LPB0144</strain>
    </source>
</reference>
<dbReference type="UniPathway" id="UPA01068">
    <property type="reaction ID" value="UER00304"/>
</dbReference>
<evidence type="ECO:0000313" key="13">
    <source>
        <dbReference type="Proteomes" id="UP000182510"/>
    </source>
</evidence>
<name>A0A1L3J2Q7_9FLAO</name>
<dbReference type="NCBIfam" id="NF004231">
    <property type="entry name" value="PRK05679.1"/>
    <property type="match status" value="1"/>
</dbReference>
<feature type="binding site" evidence="8">
    <location>
        <begin position="9"/>
        <end position="12"/>
    </location>
    <ligand>
        <name>substrate</name>
    </ligand>
</feature>
<comment type="similarity">
    <text evidence="1 7">Belongs to the pyridoxamine 5'-phosphate oxidase family.</text>
</comment>
<feature type="binding site" evidence="7 9">
    <location>
        <position position="107"/>
    </location>
    <ligand>
        <name>FMN</name>
        <dbReference type="ChEBI" id="CHEBI:58210"/>
    </ligand>
</feature>
<protein>
    <recommendedName>
        <fullName evidence="7">Pyridoxine/pyridoxamine 5'-phosphate oxidase</fullName>
        <ecNumber evidence="7">1.4.3.5</ecNumber>
    </recommendedName>
    <alternativeName>
        <fullName evidence="7">PNP/PMP oxidase</fullName>
        <shortName evidence="7">PNPOx</shortName>
    </alternativeName>
    <alternativeName>
        <fullName evidence="7">Pyridoxal 5'-phosphate synthase</fullName>
    </alternativeName>
</protein>
<feature type="domain" description="Pyridoxine 5'-phosphate oxidase dimerisation C-terminal" evidence="11">
    <location>
        <begin position="174"/>
        <end position="214"/>
    </location>
</feature>
<evidence type="ECO:0000256" key="1">
    <source>
        <dbReference type="ARBA" id="ARBA00007301"/>
    </source>
</evidence>
<keyword evidence="6 7" id="KW-0664">Pyridoxine biosynthesis</keyword>
<dbReference type="PROSITE" id="PS01064">
    <property type="entry name" value="PYRIDOX_OXIDASE"/>
    <property type="match status" value="1"/>
</dbReference>
<evidence type="ECO:0000256" key="5">
    <source>
        <dbReference type="ARBA" id="ARBA00023002"/>
    </source>
</evidence>
<evidence type="ECO:0000256" key="2">
    <source>
        <dbReference type="ARBA" id="ARBA00011738"/>
    </source>
</evidence>
<comment type="pathway">
    <text evidence="7">Cofactor metabolism; pyridoxal 5'-phosphate salvage; pyridoxal 5'-phosphate from pyridoxine 5'-phosphate: step 1/1.</text>
</comment>